<proteinExistence type="predicted"/>
<organism evidence="3 4">
    <name type="scientific">Halocatena marina</name>
    <dbReference type="NCBI Taxonomy" id="2934937"/>
    <lineage>
        <taxon>Archaea</taxon>
        <taxon>Methanobacteriati</taxon>
        <taxon>Methanobacteriota</taxon>
        <taxon>Stenosarchaea group</taxon>
        <taxon>Halobacteria</taxon>
        <taxon>Halobacteriales</taxon>
        <taxon>Natronomonadaceae</taxon>
        <taxon>Halocatena</taxon>
    </lineage>
</organism>
<evidence type="ECO:0000313" key="4">
    <source>
        <dbReference type="Proteomes" id="UP001596417"/>
    </source>
</evidence>
<evidence type="ECO:0000313" key="2">
    <source>
        <dbReference type="EMBL" id="MFC7191883.1"/>
    </source>
</evidence>
<dbReference type="Proteomes" id="UP001596417">
    <property type="component" value="Unassembled WGS sequence"/>
</dbReference>
<dbReference type="GeneID" id="76201672"/>
<comment type="caution">
    <text evidence="3">The sequence shown here is derived from an EMBL/GenBank/DDBJ whole genome shotgun (WGS) entry which is preliminary data.</text>
</comment>
<dbReference type="RefSeq" id="WP_264822342.1">
    <property type="nucleotide sequence ID" value="NZ_CP110249.1"/>
</dbReference>
<protein>
    <submittedName>
        <fullName evidence="3">Uncharacterized protein</fullName>
    </submittedName>
</protein>
<gene>
    <name evidence="2" type="ORF">ACFQL7_20235</name>
    <name evidence="3" type="ORF">ACFQL7_20575</name>
</gene>
<reference evidence="3" key="1">
    <citation type="journal article" date="2014" name="Int. J. Syst. Evol. Microbiol.">
        <title>Complete genome sequence of Corynebacterium casei LMG S-19264T (=DSM 44701T), isolated from a smear-ripened cheese.</title>
        <authorList>
            <consortium name="US DOE Joint Genome Institute (JGI-PGF)"/>
            <person name="Walter F."/>
            <person name="Albersmeier A."/>
            <person name="Kalinowski J."/>
            <person name="Ruckert C."/>
        </authorList>
    </citation>
    <scope>NUCLEOTIDE SEQUENCE [LARGE SCALE GENOMIC DNA]</scope>
    <source>
        <strain evidence="3">NBRC 107106</strain>
    </source>
</reference>
<dbReference type="Gene3D" id="1.10.150.20">
    <property type="entry name" value="5' to 3' exonuclease, C-terminal subdomain"/>
    <property type="match status" value="1"/>
</dbReference>
<accession>A0ABD5YW27</accession>
<dbReference type="AlphaFoldDB" id="A0ABD5YW27"/>
<evidence type="ECO:0000256" key="1">
    <source>
        <dbReference type="SAM" id="MobiDB-lite"/>
    </source>
</evidence>
<name>A0ABD5YW27_9EURY</name>
<feature type="compositionally biased region" description="Polar residues" evidence="1">
    <location>
        <begin position="1"/>
        <end position="11"/>
    </location>
</feature>
<sequence>MSQMQTQNQEPVETIPRVGEKTAETLNRYGYHTAKEVVTAYLDDNGEEIADLLYSENAFLDHLLEMRPSPYGVVNRDLGIHFPEYSPIGTEGVECMLFARKVGLGQQANNDVPNTKLKPSDINWNEGIVQNSSGTFGLVYDAEKLNYYKNINISKISDRIQRVWDTEDMVVFKSDGQSFYVGKETLEEVNSFAQTDYQICYDYVTVDTDKESFPLLFKQQHSELPILCAPWVLPEQI</sequence>
<evidence type="ECO:0000313" key="3">
    <source>
        <dbReference type="EMBL" id="MFC7191948.1"/>
    </source>
</evidence>
<keyword evidence="4" id="KW-1185">Reference proteome</keyword>
<reference evidence="3" key="3">
    <citation type="submission" date="2024-09" db="EMBL/GenBank/DDBJ databases">
        <authorList>
            <person name="Sun Q."/>
        </authorList>
    </citation>
    <scope>NUCLEOTIDE SEQUENCE</scope>
    <source>
        <strain evidence="3">NBRC 107106</strain>
    </source>
</reference>
<dbReference type="EMBL" id="JBHTAX010000001">
    <property type="protein sequence ID" value="MFC7191883.1"/>
    <property type="molecule type" value="Genomic_DNA"/>
</dbReference>
<reference evidence="4" key="2">
    <citation type="journal article" date="2019" name="Int. J. Syst. Evol. Microbiol.">
        <title>The Global Catalogue of Microorganisms (GCM) 10K type strain sequencing project: providing services to taxonomists for standard genome sequencing and annotation.</title>
        <authorList>
            <consortium name="The Broad Institute Genomics Platform"/>
            <consortium name="The Broad Institute Genome Sequencing Center for Infectious Disease"/>
            <person name="Wu L."/>
            <person name="Ma J."/>
        </authorList>
    </citation>
    <scope>NUCLEOTIDE SEQUENCE [LARGE SCALE GENOMIC DNA]</scope>
    <source>
        <strain evidence="4">RDMS1</strain>
    </source>
</reference>
<feature type="region of interest" description="Disordered" evidence="1">
    <location>
        <begin position="1"/>
        <end position="21"/>
    </location>
</feature>
<dbReference type="EMBL" id="JBHTAX010000002">
    <property type="protein sequence ID" value="MFC7191948.1"/>
    <property type="molecule type" value="Genomic_DNA"/>
</dbReference>